<feature type="domain" description="AraC effector-binding" evidence="1">
    <location>
        <begin position="1"/>
        <end position="149"/>
    </location>
</feature>
<name>A0A7X5VDH1_9ACTN</name>
<keyword evidence="3" id="KW-1185">Reference proteome</keyword>
<gene>
    <name evidence="2" type="ORF">BJY22_004874</name>
</gene>
<evidence type="ECO:0000259" key="1">
    <source>
        <dbReference type="SMART" id="SM00871"/>
    </source>
</evidence>
<evidence type="ECO:0000313" key="2">
    <source>
        <dbReference type="EMBL" id="NIK59157.1"/>
    </source>
</evidence>
<dbReference type="RefSeq" id="WP_167210470.1">
    <property type="nucleotide sequence ID" value="NZ_JAASRO010000001.1"/>
</dbReference>
<dbReference type="InterPro" id="IPR029442">
    <property type="entry name" value="GyrI-like"/>
</dbReference>
<dbReference type="AlphaFoldDB" id="A0A7X5VDH1"/>
<dbReference type="SMART" id="SM00871">
    <property type="entry name" value="AraC_E_bind"/>
    <property type="match status" value="1"/>
</dbReference>
<dbReference type="Gene3D" id="3.20.80.10">
    <property type="entry name" value="Regulatory factor, effector binding domain"/>
    <property type="match status" value="1"/>
</dbReference>
<dbReference type="InterPro" id="IPR011256">
    <property type="entry name" value="Reg_factor_effector_dom_sf"/>
</dbReference>
<evidence type="ECO:0000313" key="3">
    <source>
        <dbReference type="Proteomes" id="UP000555407"/>
    </source>
</evidence>
<proteinExistence type="predicted"/>
<sequence length="160" mass="17950">MHTESRTVPAQRTAVIRATLRRAELSTWFPAALDHVAAYLRRHDIAPRGFPFARYHVRSAHRFEVETGFPVDALIVGDGTVQPSSLPGGTVVVAWHIGPYDELGEAYEAVDEWLKDAHAIRCGDAWEVYHDAPTRDPHFACTEVVQPCRLTSELEHAARR</sequence>
<dbReference type="EMBL" id="JAASRO010000001">
    <property type="protein sequence ID" value="NIK59157.1"/>
    <property type="molecule type" value="Genomic_DNA"/>
</dbReference>
<accession>A0A7X5VDH1</accession>
<protein>
    <submittedName>
        <fullName evidence="2">Effector-binding domain-containing protein</fullName>
    </submittedName>
</protein>
<dbReference type="InterPro" id="IPR010499">
    <property type="entry name" value="AraC_E-bd"/>
</dbReference>
<dbReference type="Pfam" id="PF06445">
    <property type="entry name" value="GyrI-like"/>
    <property type="match status" value="1"/>
</dbReference>
<dbReference type="SUPFAM" id="SSF55136">
    <property type="entry name" value="Probable bacterial effector-binding domain"/>
    <property type="match status" value="1"/>
</dbReference>
<dbReference type="Proteomes" id="UP000555407">
    <property type="component" value="Unassembled WGS sequence"/>
</dbReference>
<reference evidence="2 3" key="1">
    <citation type="submission" date="2020-03" db="EMBL/GenBank/DDBJ databases">
        <title>Sequencing the genomes of 1000 actinobacteria strains.</title>
        <authorList>
            <person name="Klenk H.-P."/>
        </authorList>
    </citation>
    <scope>NUCLEOTIDE SEQUENCE [LARGE SCALE GENOMIC DNA]</scope>
    <source>
        <strain evidence="2 3">DSM 45490</strain>
    </source>
</reference>
<comment type="caution">
    <text evidence="2">The sequence shown here is derived from an EMBL/GenBank/DDBJ whole genome shotgun (WGS) entry which is preliminary data.</text>
</comment>
<organism evidence="2 3">
    <name type="scientific">Kribbella shirazensis</name>
    <dbReference type="NCBI Taxonomy" id="1105143"/>
    <lineage>
        <taxon>Bacteria</taxon>
        <taxon>Bacillati</taxon>
        <taxon>Actinomycetota</taxon>
        <taxon>Actinomycetes</taxon>
        <taxon>Propionibacteriales</taxon>
        <taxon>Kribbellaceae</taxon>
        <taxon>Kribbella</taxon>
    </lineage>
</organism>